<dbReference type="AlphaFoldDB" id="A0A2V3IXF4"/>
<dbReference type="EMBL" id="NBIV01000033">
    <property type="protein sequence ID" value="PXF46791.1"/>
    <property type="molecule type" value="Genomic_DNA"/>
</dbReference>
<comment type="caution">
    <text evidence="1">The sequence shown here is derived from an EMBL/GenBank/DDBJ whole genome shotgun (WGS) entry which is preliminary data.</text>
</comment>
<proteinExistence type="predicted"/>
<sequence>MSHLEYFPCYDPMFSDAPAHFDYPNYRTYHMARSYIKVYAQQFGHSSTDYTTGFTRKIQADDAADVEASFNELKSGQMIGKQGFGATTTTNIFCLSYSSTLLEDRNYSLSRDDWRRALEIAAQTGNACRTMG</sequence>
<organism evidence="1 2">
    <name type="scientific">Gracilariopsis chorda</name>
    <dbReference type="NCBI Taxonomy" id="448386"/>
    <lineage>
        <taxon>Eukaryota</taxon>
        <taxon>Rhodophyta</taxon>
        <taxon>Florideophyceae</taxon>
        <taxon>Rhodymeniophycidae</taxon>
        <taxon>Gracilariales</taxon>
        <taxon>Gracilariaceae</taxon>
        <taxon>Gracilariopsis</taxon>
    </lineage>
</organism>
<evidence type="ECO:0000313" key="1">
    <source>
        <dbReference type="EMBL" id="PXF46791.1"/>
    </source>
</evidence>
<dbReference type="OrthoDB" id="10535287at2759"/>
<gene>
    <name evidence="1" type="ORF">BWQ96_03482</name>
</gene>
<evidence type="ECO:0000313" key="2">
    <source>
        <dbReference type="Proteomes" id="UP000247409"/>
    </source>
</evidence>
<keyword evidence="2" id="KW-1185">Reference proteome</keyword>
<protein>
    <submittedName>
        <fullName evidence="1">Uncharacterized protein</fullName>
    </submittedName>
</protein>
<name>A0A2V3IXF4_9FLOR</name>
<accession>A0A2V3IXF4</accession>
<reference evidence="1 2" key="1">
    <citation type="journal article" date="2018" name="Mol. Biol. Evol.">
        <title>Analysis of the draft genome of the red seaweed Gracilariopsis chorda provides insights into genome size evolution in Rhodophyta.</title>
        <authorList>
            <person name="Lee J."/>
            <person name="Yang E.C."/>
            <person name="Graf L."/>
            <person name="Yang J.H."/>
            <person name="Qiu H."/>
            <person name="Zel Zion U."/>
            <person name="Chan C.X."/>
            <person name="Stephens T.G."/>
            <person name="Weber A.P.M."/>
            <person name="Boo G.H."/>
            <person name="Boo S.M."/>
            <person name="Kim K.M."/>
            <person name="Shin Y."/>
            <person name="Jung M."/>
            <person name="Lee S.J."/>
            <person name="Yim H.S."/>
            <person name="Lee J.H."/>
            <person name="Bhattacharya D."/>
            <person name="Yoon H.S."/>
        </authorList>
    </citation>
    <scope>NUCLEOTIDE SEQUENCE [LARGE SCALE GENOMIC DNA]</scope>
    <source>
        <strain evidence="1 2">SKKU-2015</strain>
        <tissue evidence="1">Whole body</tissue>
    </source>
</reference>
<dbReference type="Proteomes" id="UP000247409">
    <property type="component" value="Unassembled WGS sequence"/>
</dbReference>